<dbReference type="PANTHER" id="PTHR34990">
    <property type="entry name" value="UDP-2,3-DIACYLGLUCOSAMINE HYDROLASE-RELATED"/>
    <property type="match status" value="1"/>
</dbReference>
<feature type="domain" description="Calcineurin-like phosphoesterase" evidence="6">
    <location>
        <begin position="1"/>
        <end position="180"/>
    </location>
</feature>
<dbReference type="GO" id="GO:0009245">
    <property type="term" value="P:lipid A biosynthetic process"/>
    <property type="evidence" value="ECO:0007669"/>
    <property type="project" value="TreeGrafter"/>
</dbReference>
<dbReference type="AlphaFoldDB" id="A0A136KKI6"/>
<gene>
    <name evidence="7" type="ORF">UZ20_WS6002000247</name>
</gene>
<dbReference type="SUPFAM" id="SSF56300">
    <property type="entry name" value="Metallo-dependent phosphatases"/>
    <property type="match status" value="1"/>
</dbReference>
<dbReference type="InterPro" id="IPR004843">
    <property type="entry name" value="Calcineurin-like_PHP"/>
</dbReference>
<evidence type="ECO:0000313" key="8">
    <source>
        <dbReference type="Proteomes" id="UP000070449"/>
    </source>
</evidence>
<name>A0A136KKI6_9BACT</name>
<accession>A0A136KKI6</accession>
<keyword evidence="4" id="KW-0472">Membrane</keyword>
<dbReference type="GO" id="GO:0008758">
    <property type="term" value="F:UDP-2,3-diacylglucosamine hydrolase activity"/>
    <property type="evidence" value="ECO:0007669"/>
    <property type="project" value="TreeGrafter"/>
</dbReference>
<reference evidence="7 8" key="1">
    <citation type="submission" date="2015-02" db="EMBL/GenBank/DDBJ databases">
        <title>Improved understanding of the partial-nitritation anammox process through 23 genomes representing the majority of the microbial community.</title>
        <authorList>
            <person name="Speth D.R."/>
            <person name="In T Zandt M."/>
            <person name="Guerrero Cruz S."/>
            <person name="Jetten M.S."/>
            <person name="Dutilh B.E."/>
        </authorList>
    </citation>
    <scope>NUCLEOTIDE SEQUENCE [LARGE SCALE GENOMIC DNA]</scope>
    <source>
        <strain evidence="7">OLB21</strain>
    </source>
</reference>
<comment type="caution">
    <text evidence="7">The sequence shown here is derived from an EMBL/GenBank/DDBJ whole genome shotgun (WGS) entry which is preliminary data.</text>
</comment>
<dbReference type="EMBL" id="JYPD01000011">
    <property type="protein sequence ID" value="KXK09937.1"/>
    <property type="molecule type" value="Genomic_DNA"/>
</dbReference>
<evidence type="ECO:0000256" key="4">
    <source>
        <dbReference type="ARBA" id="ARBA00023136"/>
    </source>
</evidence>
<keyword evidence="1" id="KW-1003">Cell membrane</keyword>
<evidence type="ECO:0000256" key="3">
    <source>
        <dbReference type="ARBA" id="ARBA00022723"/>
    </source>
</evidence>
<keyword evidence="2" id="KW-0997">Cell inner membrane</keyword>
<dbReference type="InterPro" id="IPR029052">
    <property type="entry name" value="Metallo-depent_PP-like"/>
</dbReference>
<keyword evidence="5" id="KW-0464">Manganese</keyword>
<organism evidence="7 8">
    <name type="scientific">candidate division WS6 bacterium OLB21</name>
    <dbReference type="NCBI Taxonomy" id="1617427"/>
    <lineage>
        <taxon>Bacteria</taxon>
        <taxon>Candidatus Dojkabacteria</taxon>
    </lineage>
</organism>
<evidence type="ECO:0000256" key="1">
    <source>
        <dbReference type="ARBA" id="ARBA00022475"/>
    </source>
</evidence>
<dbReference type="InterPro" id="IPR043461">
    <property type="entry name" value="LpxH-like"/>
</dbReference>
<proteinExistence type="predicted"/>
<sequence length="216" mass="25255">MKTLVIADLHLRNAFDQRLFDFLKNLISDAQQVIINGDLIEGDLAYWQDIFSGKWSKLWELFSKKKSIYILGNHDSDIEIDELKKLNIFSEIGTSYNFIHQDMKVHVEHGHRFTNESPLRSLPRSLLKPVAYVNRIKDSILDQIWPYKGKNKIDYKQLKNAEIETNPEADIFILSHTHQPYADEDEKIYNTGSIRFGFASWITIEDGKVKIHKAKY</sequence>
<dbReference type="Pfam" id="PF00149">
    <property type="entry name" value="Metallophos"/>
    <property type="match status" value="1"/>
</dbReference>
<protein>
    <submittedName>
        <fullName evidence="7">Phosphodiesterase</fullName>
    </submittedName>
</protein>
<evidence type="ECO:0000313" key="7">
    <source>
        <dbReference type="EMBL" id="KXK09937.1"/>
    </source>
</evidence>
<dbReference type="Gene3D" id="3.60.21.10">
    <property type="match status" value="1"/>
</dbReference>
<keyword evidence="3" id="KW-0479">Metal-binding</keyword>
<evidence type="ECO:0000259" key="6">
    <source>
        <dbReference type="Pfam" id="PF00149"/>
    </source>
</evidence>
<dbReference type="STRING" id="1617427.UZ20_WS6002000247"/>
<evidence type="ECO:0000256" key="2">
    <source>
        <dbReference type="ARBA" id="ARBA00022519"/>
    </source>
</evidence>
<dbReference type="GO" id="GO:0046872">
    <property type="term" value="F:metal ion binding"/>
    <property type="evidence" value="ECO:0007669"/>
    <property type="project" value="UniProtKB-KW"/>
</dbReference>
<dbReference type="PANTHER" id="PTHR34990:SF2">
    <property type="entry name" value="BLL8164 PROTEIN"/>
    <property type="match status" value="1"/>
</dbReference>
<dbReference type="Proteomes" id="UP000070449">
    <property type="component" value="Unassembled WGS sequence"/>
</dbReference>
<dbReference type="GO" id="GO:0016020">
    <property type="term" value="C:membrane"/>
    <property type="evidence" value="ECO:0007669"/>
    <property type="project" value="GOC"/>
</dbReference>
<evidence type="ECO:0000256" key="5">
    <source>
        <dbReference type="ARBA" id="ARBA00023211"/>
    </source>
</evidence>